<accession>A0A845QEH5</accession>
<comment type="caution">
    <text evidence="2">The sequence shown here is derived from an EMBL/GenBank/DDBJ whole genome shotgun (WGS) entry which is preliminary data.</text>
</comment>
<dbReference type="SUPFAM" id="SSF158682">
    <property type="entry name" value="TerB-like"/>
    <property type="match status" value="1"/>
</dbReference>
<evidence type="ECO:0000313" key="2">
    <source>
        <dbReference type="EMBL" id="NBG96952.1"/>
    </source>
</evidence>
<dbReference type="RefSeq" id="WP_160588949.1">
    <property type="nucleotide sequence ID" value="NZ_BMHN01000001.1"/>
</dbReference>
<sequence length="224" mass="24328">MSLWDRITGTAQSVLETLRSVVGSGEGGAGVAFTIAVIALSAKMAKADGVVTPDEVEAFSQVFTVEPGDEDHVARVFNMARQDVAGYDAYARQIARMFQDRPGVLEDLMDGLFHIARADGVVHEDELAFLHDVATIFGFSDFEFARIRASNTGEAVADPYLVLGVTPDATDQDLKMAYRRAVAENHPDRLIARGVPEEFVTLATEKLAAINTAWEALKQERGIV</sequence>
<dbReference type="SUPFAM" id="SSF46565">
    <property type="entry name" value="Chaperone J-domain"/>
    <property type="match status" value="1"/>
</dbReference>
<dbReference type="CDD" id="cd06257">
    <property type="entry name" value="DnaJ"/>
    <property type="match status" value="1"/>
</dbReference>
<reference evidence="2 3" key="1">
    <citation type="journal article" date="2016" name="Int. J. Syst. Evol. Microbiol.">
        <title>Pyruvatibacter mobilis gen. nov., sp. nov., a marine bacterium from the culture broth of Picochlorum sp. 122.</title>
        <authorList>
            <person name="Wang G."/>
            <person name="Tang M."/>
            <person name="Wu H."/>
            <person name="Dai S."/>
            <person name="Li T."/>
            <person name="Chen C."/>
            <person name="He H."/>
            <person name="Fan J."/>
            <person name="Xiang W."/>
            <person name="Li X."/>
        </authorList>
    </citation>
    <scope>NUCLEOTIDE SEQUENCE [LARGE SCALE GENOMIC DNA]</scope>
    <source>
        <strain evidence="2 3">GYP-11</strain>
    </source>
</reference>
<dbReference type="GeneID" id="300654002"/>
<dbReference type="InterPro" id="IPR007791">
    <property type="entry name" value="DjlA_N"/>
</dbReference>
<dbReference type="Gene3D" id="1.10.287.110">
    <property type="entry name" value="DnaJ domain"/>
    <property type="match status" value="1"/>
</dbReference>
<proteinExistence type="predicted"/>
<dbReference type="SMART" id="SM00271">
    <property type="entry name" value="DnaJ"/>
    <property type="match status" value="1"/>
</dbReference>
<dbReference type="Gene3D" id="1.10.3680.10">
    <property type="entry name" value="TerB-like"/>
    <property type="match status" value="1"/>
</dbReference>
<dbReference type="Proteomes" id="UP000470384">
    <property type="component" value="Unassembled WGS sequence"/>
</dbReference>
<dbReference type="PRINTS" id="PR00625">
    <property type="entry name" value="JDOMAIN"/>
</dbReference>
<evidence type="ECO:0000259" key="1">
    <source>
        <dbReference type="PROSITE" id="PS50076"/>
    </source>
</evidence>
<dbReference type="Pfam" id="PF00226">
    <property type="entry name" value="DnaJ"/>
    <property type="match status" value="1"/>
</dbReference>
<dbReference type="InterPro" id="IPR036869">
    <property type="entry name" value="J_dom_sf"/>
</dbReference>
<dbReference type="CDD" id="cd07316">
    <property type="entry name" value="terB_like_DjlA"/>
    <property type="match status" value="1"/>
</dbReference>
<keyword evidence="3" id="KW-1185">Reference proteome</keyword>
<dbReference type="InterPro" id="IPR001623">
    <property type="entry name" value="DnaJ_domain"/>
</dbReference>
<dbReference type="OrthoDB" id="9782583at2"/>
<evidence type="ECO:0000313" key="3">
    <source>
        <dbReference type="Proteomes" id="UP000470384"/>
    </source>
</evidence>
<dbReference type="PROSITE" id="PS50076">
    <property type="entry name" value="DNAJ_2"/>
    <property type="match status" value="1"/>
</dbReference>
<dbReference type="InterPro" id="IPR029024">
    <property type="entry name" value="TerB-like"/>
</dbReference>
<dbReference type="AlphaFoldDB" id="A0A845QEH5"/>
<name>A0A845QEH5_9HYPH</name>
<feature type="domain" description="J" evidence="1">
    <location>
        <begin position="158"/>
        <end position="222"/>
    </location>
</feature>
<dbReference type="Pfam" id="PF05099">
    <property type="entry name" value="TerB"/>
    <property type="match status" value="1"/>
</dbReference>
<dbReference type="EMBL" id="WXYQ01000013">
    <property type="protein sequence ID" value="NBG96952.1"/>
    <property type="molecule type" value="Genomic_DNA"/>
</dbReference>
<protein>
    <submittedName>
        <fullName evidence="2">DnaJ domain-containing protein</fullName>
    </submittedName>
</protein>
<organism evidence="2 3">
    <name type="scientific">Pyruvatibacter mobilis</name>
    <dbReference type="NCBI Taxonomy" id="1712261"/>
    <lineage>
        <taxon>Bacteria</taxon>
        <taxon>Pseudomonadati</taxon>
        <taxon>Pseudomonadota</taxon>
        <taxon>Alphaproteobacteria</taxon>
        <taxon>Hyphomicrobiales</taxon>
        <taxon>Parvibaculaceae</taxon>
        <taxon>Pyruvatibacter</taxon>
    </lineage>
</organism>
<gene>
    <name evidence="2" type="ORF">GTQ45_14535</name>
</gene>